<keyword evidence="2" id="KW-1185">Reference proteome</keyword>
<dbReference type="EMBL" id="BAABUK010000024">
    <property type="protein sequence ID" value="GAA5815197.1"/>
    <property type="molecule type" value="Genomic_DNA"/>
</dbReference>
<organism evidence="1 2">
    <name type="scientific">Mucor flavus</name>
    <dbReference type="NCBI Taxonomy" id="439312"/>
    <lineage>
        <taxon>Eukaryota</taxon>
        <taxon>Fungi</taxon>
        <taxon>Fungi incertae sedis</taxon>
        <taxon>Mucoromycota</taxon>
        <taxon>Mucoromycotina</taxon>
        <taxon>Mucoromycetes</taxon>
        <taxon>Mucorales</taxon>
        <taxon>Mucorineae</taxon>
        <taxon>Mucoraceae</taxon>
        <taxon>Mucor</taxon>
    </lineage>
</organism>
<evidence type="ECO:0000313" key="2">
    <source>
        <dbReference type="Proteomes" id="UP001473302"/>
    </source>
</evidence>
<proteinExistence type="predicted"/>
<sequence length="146" mass="17221">MENWYTLAIRMGWRAEMLQPHNIAPVKSHFNNVNHSQYFKYGHLTTELAFQDAKNCKDSYKFSKLELLELLNRLPSLKKINFGETNYLEEYLEYLLDADMQHIDEINTGAKFLNIRSDVVFSVYYKSRNSITIIEMQLASTRNKSI</sequence>
<accession>A0ABP9Z7U8</accession>
<protein>
    <submittedName>
        <fullName evidence="1">Uncharacterized protein</fullName>
    </submittedName>
</protein>
<comment type="caution">
    <text evidence="1">The sequence shown here is derived from an EMBL/GenBank/DDBJ whole genome shotgun (WGS) entry which is preliminary data.</text>
</comment>
<reference evidence="1 2" key="1">
    <citation type="submission" date="2024-04" db="EMBL/GenBank/DDBJ databases">
        <title>genome sequences of Mucor flavus KT1a and Helicostylum pulchrum KT1b strains isolated from the surface of a dry-aged beef.</title>
        <authorList>
            <person name="Toyotome T."/>
            <person name="Hosono M."/>
            <person name="Torimaru M."/>
            <person name="Fukuda K."/>
            <person name="Mikami N."/>
        </authorList>
    </citation>
    <scope>NUCLEOTIDE SEQUENCE [LARGE SCALE GENOMIC DNA]</scope>
    <source>
        <strain evidence="1 2">KT1a</strain>
    </source>
</reference>
<dbReference type="Proteomes" id="UP001473302">
    <property type="component" value="Unassembled WGS sequence"/>
</dbReference>
<name>A0ABP9Z7U8_9FUNG</name>
<evidence type="ECO:0000313" key="1">
    <source>
        <dbReference type="EMBL" id="GAA5815197.1"/>
    </source>
</evidence>
<gene>
    <name evidence="1" type="ORF">MFLAVUS_008703</name>
</gene>